<dbReference type="InterPro" id="IPR029018">
    <property type="entry name" value="Hex-like_dom2"/>
</dbReference>
<dbReference type="PRINTS" id="PR00738">
    <property type="entry name" value="GLHYDRLASE20"/>
</dbReference>
<dbReference type="InterPro" id="IPR015883">
    <property type="entry name" value="Glyco_hydro_20_cat"/>
</dbReference>
<reference evidence="9 10" key="1">
    <citation type="submission" date="2014-04" db="EMBL/GenBank/DDBJ databases">
        <title>Whole genome of Muricauda olearia.</title>
        <authorList>
            <person name="Zhang X.-H."/>
            <person name="Tang K."/>
        </authorList>
    </citation>
    <scope>NUCLEOTIDE SEQUENCE [LARGE SCALE GENOMIC DNA]</scope>
    <source>
        <strain evidence="9 10">Th120</strain>
    </source>
</reference>
<dbReference type="RefSeq" id="WP_129654599.1">
    <property type="nucleotide sequence ID" value="NZ_ML142911.1"/>
</dbReference>
<feature type="domain" description="Beta-hexosaminidase bacterial type N-terminal" evidence="8">
    <location>
        <begin position="66"/>
        <end position="140"/>
    </location>
</feature>
<organism evidence="9 10">
    <name type="scientific">Flagellimonas olearia</name>
    <dbReference type="NCBI Taxonomy" id="552546"/>
    <lineage>
        <taxon>Bacteria</taxon>
        <taxon>Pseudomonadati</taxon>
        <taxon>Bacteroidota</taxon>
        <taxon>Flavobacteriia</taxon>
        <taxon>Flavobacteriales</taxon>
        <taxon>Flavobacteriaceae</taxon>
        <taxon>Flagellimonas</taxon>
    </lineage>
</organism>
<name>A0A444VJT5_9FLAO</name>
<keyword evidence="4 9" id="KW-0378">Hydrolase</keyword>
<dbReference type="InterPro" id="IPR025705">
    <property type="entry name" value="Beta_hexosaminidase_sua/sub"/>
</dbReference>
<proteinExistence type="inferred from homology"/>
<comment type="similarity">
    <text evidence="2">Belongs to the glycosyl hydrolase 20 family.</text>
</comment>
<dbReference type="GO" id="GO:0030203">
    <property type="term" value="P:glycosaminoglycan metabolic process"/>
    <property type="evidence" value="ECO:0007669"/>
    <property type="project" value="TreeGrafter"/>
</dbReference>
<keyword evidence="10" id="KW-1185">Reference proteome</keyword>
<evidence type="ECO:0000259" key="7">
    <source>
        <dbReference type="Pfam" id="PF00728"/>
    </source>
</evidence>
<sequence length="685" mass="78380">MINRVVYCLMAVVMVACGEKSTPLGEFHILPSPDSFEISGVSKIEPQNIQTYGGSFTTELQMSEYLNLKEQADDADVTITIDENLDTNAEGYSLVIGEETIEIVGKDQAGAFYGMKTLEQLIQDAKDQEVNLPLVQITDAPKLAYRPIHLDVKHHLDTYDYYLKLINELADYKINAIIIEIEDKLQYSRRPIVGSKDALSKEQWKEISAYALKHNIRISPLVQGLGHASFVLKHKAFEHLRDDPKSDWAFNPLLDETYEVQFDLYRDALEAFPHGNYLHLGGDEVHTTGGNSGRSSLDLQLEWLDKVSQFAEEQGRIPIMWDDMLFKEVGVYRTMHYDEYTKEQVDSLWAVKETDLNQFLDDFPRNTIYMRWNYRSPQIYGNKKAMKWFEDHGLKAIGATAGQTRWVLMPQNESNIENIRSFALSSIDNGLNGLLLTLWDDDSPHFELYKRGILAFAEYAWAGDKRSKEEFKDVFRFRYFGDTAMDGELAFIDKLEDPVDKWKNILLKGNQRNYLKTMESPLEKGVMDLPDANNPGKWTEANSERIAHAKEISATGEQVLGVIDSLSQVADRNTYTLEVYKEVAGLVVFSADLVEELAMVDALPSVEERKKGLQGILAQKEAFAQLRKGFEGVYSKTRILQKPKDYILDQDHHVHLANQSLNFDWQFLAEMKFFEKLEGTIQSFD</sequence>
<dbReference type="PANTHER" id="PTHR22600">
    <property type="entry name" value="BETA-HEXOSAMINIDASE"/>
    <property type="match status" value="1"/>
</dbReference>
<evidence type="ECO:0000259" key="8">
    <source>
        <dbReference type="Pfam" id="PF02838"/>
    </source>
</evidence>
<dbReference type="Gene3D" id="3.20.20.80">
    <property type="entry name" value="Glycosidases"/>
    <property type="match status" value="1"/>
</dbReference>
<dbReference type="InterPro" id="IPR017853">
    <property type="entry name" value="GH"/>
</dbReference>
<dbReference type="PROSITE" id="PS51257">
    <property type="entry name" value="PROKAR_LIPOPROTEIN"/>
    <property type="match status" value="1"/>
</dbReference>
<dbReference type="GO" id="GO:0005975">
    <property type="term" value="P:carbohydrate metabolic process"/>
    <property type="evidence" value="ECO:0007669"/>
    <property type="project" value="InterPro"/>
</dbReference>
<dbReference type="SUPFAM" id="SSF51445">
    <property type="entry name" value="(Trans)glycosidases"/>
    <property type="match status" value="1"/>
</dbReference>
<dbReference type="EMBL" id="JJMP01000007">
    <property type="protein sequence ID" value="RYC51004.1"/>
    <property type="molecule type" value="Genomic_DNA"/>
</dbReference>
<gene>
    <name evidence="9" type="ORF">DN53_15305</name>
</gene>
<dbReference type="AlphaFoldDB" id="A0A444VJT5"/>
<evidence type="ECO:0000256" key="6">
    <source>
        <dbReference type="PIRSR" id="PIRSR625705-1"/>
    </source>
</evidence>
<evidence type="ECO:0000256" key="2">
    <source>
        <dbReference type="ARBA" id="ARBA00006285"/>
    </source>
</evidence>
<evidence type="ECO:0000313" key="10">
    <source>
        <dbReference type="Proteomes" id="UP000290261"/>
    </source>
</evidence>
<keyword evidence="5" id="KW-0326">Glycosidase</keyword>
<dbReference type="PANTHER" id="PTHR22600:SF57">
    <property type="entry name" value="BETA-N-ACETYLHEXOSAMINIDASE"/>
    <property type="match status" value="1"/>
</dbReference>
<comment type="caution">
    <text evidence="9">The sequence shown here is derived from an EMBL/GenBank/DDBJ whole genome shotgun (WGS) entry which is preliminary data.</text>
</comment>
<dbReference type="GO" id="GO:0004563">
    <property type="term" value="F:beta-N-acetylhexosaminidase activity"/>
    <property type="evidence" value="ECO:0007669"/>
    <property type="project" value="UniProtKB-EC"/>
</dbReference>
<evidence type="ECO:0000256" key="4">
    <source>
        <dbReference type="ARBA" id="ARBA00022801"/>
    </source>
</evidence>
<protein>
    <recommendedName>
        <fullName evidence="3">beta-N-acetylhexosaminidase</fullName>
        <ecNumber evidence="3">3.2.1.52</ecNumber>
    </recommendedName>
</protein>
<dbReference type="Pfam" id="PF02838">
    <property type="entry name" value="Glyco_hydro_20b"/>
    <property type="match status" value="1"/>
</dbReference>
<dbReference type="InterPro" id="IPR015882">
    <property type="entry name" value="HEX_bac_N"/>
</dbReference>
<dbReference type="GO" id="GO:0016020">
    <property type="term" value="C:membrane"/>
    <property type="evidence" value="ECO:0007669"/>
    <property type="project" value="TreeGrafter"/>
</dbReference>
<dbReference type="SUPFAM" id="SSF55545">
    <property type="entry name" value="beta-N-acetylhexosaminidase-like domain"/>
    <property type="match status" value="1"/>
</dbReference>
<accession>A0A444VJT5</accession>
<comment type="catalytic activity">
    <reaction evidence="1">
        <text>Hydrolysis of terminal non-reducing N-acetyl-D-hexosamine residues in N-acetyl-beta-D-hexosaminides.</text>
        <dbReference type="EC" id="3.2.1.52"/>
    </reaction>
</comment>
<evidence type="ECO:0000313" key="9">
    <source>
        <dbReference type="EMBL" id="RYC51004.1"/>
    </source>
</evidence>
<dbReference type="Pfam" id="PF00728">
    <property type="entry name" value="Glyco_hydro_20"/>
    <property type="match status" value="1"/>
</dbReference>
<dbReference type="Gene3D" id="3.30.379.10">
    <property type="entry name" value="Chitobiase/beta-hexosaminidase domain 2-like"/>
    <property type="match status" value="1"/>
</dbReference>
<evidence type="ECO:0000256" key="1">
    <source>
        <dbReference type="ARBA" id="ARBA00001231"/>
    </source>
</evidence>
<feature type="domain" description="Glycoside hydrolase family 20 catalytic" evidence="7">
    <location>
        <begin position="144"/>
        <end position="338"/>
    </location>
</feature>
<dbReference type="EC" id="3.2.1.52" evidence="3"/>
<evidence type="ECO:0000256" key="3">
    <source>
        <dbReference type="ARBA" id="ARBA00012663"/>
    </source>
</evidence>
<evidence type="ECO:0000256" key="5">
    <source>
        <dbReference type="ARBA" id="ARBA00023295"/>
    </source>
</evidence>
<dbReference type="Proteomes" id="UP000290261">
    <property type="component" value="Unassembled WGS sequence"/>
</dbReference>
<feature type="active site" description="Proton donor" evidence="6">
    <location>
        <position position="284"/>
    </location>
</feature>